<organism evidence="2 3">
    <name type="scientific">Staphylococcus pseudintermedius</name>
    <dbReference type="NCBI Taxonomy" id="283734"/>
    <lineage>
        <taxon>Bacteria</taxon>
        <taxon>Bacillati</taxon>
        <taxon>Bacillota</taxon>
        <taxon>Bacilli</taxon>
        <taxon>Bacillales</taxon>
        <taxon>Staphylococcaceae</taxon>
        <taxon>Staphylococcus</taxon>
        <taxon>Staphylococcus intermedius group</taxon>
    </lineage>
</organism>
<name>A0A8H9BVV2_STAPS</name>
<reference evidence="2 3" key="1">
    <citation type="submission" date="2018-11" db="EMBL/GenBank/DDBJ databases">
        <authorList>
            <consortium name="Veterinary Laboratory Investigation and Response Network"/>
        </authorList>
    </citation>
    <scope>NUCLEOTIDE SEQUENCE [LARGE SCALE GENOMIC DNA]</scope>
    <source>
        <strain evidence="2 3">SPSE-18-VL-LA-PA-Ryan-0021</strain>
    </source>
</reference>
<accession>A0A8H9BVV2</accession>
<dbReference type="RefSeq" id="WP_316678272.1">
    <property type="nucleotide sequence ID" value="NZ_JAQSTS010000003.1"/>
</dbReference>
<sequence>MYKQIYTYNGTSYLVMVDEYNVPFESELKKYNIEKFTDVQPESVLYWPVKFDEKEQVWLGSDKPEISDEIVESEDIKPSPQEMMIAETQVAVAESTHQLKETQEMLAQTLLDNAEKENRIKMLEEQQAQMMLAFAEIKEAE</sequence>
<keyword evidence="3" id="KW-1185">Reference proteome</keyword>
<protein>
    <submittedName>
        <fullName evidence="2">Uncharacterized protein</fullName>
    </submittedName>
</protein>
<dbReference type="Proteomes" id="UP000600220">
    <property type="component" value="Unassembled WGS sequence"/>
</dbReference>
<evidence type="ECO:0000313" key="3">
    <source>
        <dbReference type="Proteomes" id="UP000600220"/>
    </source>
</evidence>
<evidence type="ECO:0000256" key="1">
    <source>
        <dbReference type="SAM" id="Coils"/>
    </source>
</evidence>
<dbReference type="AlphaFoldDB" id="A0A8H9BVV2"/>
<keyword evidence="1" id="KW-0175">Coiled coil</keyword>
<dbReference type="EMBL" id="AAXKXX010000006">
    <property type="protein sequence ID" value="EGQ4384665.1"/>
    <property type="molecule type" value="Genomic_DNA"/>
</dbReference>
<gene>
    <name evidence="2" type="ORF">EGV54_06095</name>
</gene>
<feature type="coiled-coil region" evidence="1">
    <location>
        <begin position="99"/>
        <end position="133"/>
    </location>
</feature>
<evidence type="ECO:0000313" key="2">
    <source>
        <dbReference type="EMBL" id="EGQ4384665.1"/>
    </source>
</evidence>
<proteinExistence type="predicted"/>
<comment type="caution">
    <text evidence="2">The sequence shown here is derived from an EMBL/GenBank/DDBJ whole genome shotgun (WGS) entry which is preliminary data.</text>
</comment>